<evidence type="ECO:0000313" key="2">
    <source>
        <dbReference type="EMBL" id="THD69849.1"/>
    </source>
</evidence>
<accession>A0A4S3M556</accession>
<protein>
    <submittedName>
        <fullName evidence="2">Uncharacterized protein</fullName>
    </submittedName>
</protein>
<organism evidence="2 3">
    <name type="scientific">Robertkochia marina</name>
    <dbReference type="NCBI Taxonomy" id="1227945"/>
    <lineage>
        <taxon>Bacteria</taxon>
        <taxon>Pseudomonadati</taxon>
        <taxon>Bacteroidota</taxon>
        <taxon>Flavobacteriia</taxon>
        <taxon>Flavobacteriales</taxon>
        <taxon>Flavobacteriaceae</taxon>
        <taxon>Robertkochia</taxon>
    </lineage>
</organism>
<reference evidence="2 3" key="1">
    <citation type="submission" date="2019-04" db="EMBL/GenBank/DDBJ databases">
        <title>Draft genome sequence of Robertkochia marina CC-AMO-30D.</title>
        <authorList>
            <person name="Hameed A."/>
            <person name="Lin S.-Y."/>
            <person name="Shahina M."/>
            <person name="Lai W.-A."/>
            <person name="Young C.-C."/>
        </authorList>
    </citation>
    <scope>NUCLEOTIDE SEQUENCE [LARGE SCALE GENOMIC DNA]</scope>
    <source>
        <strain evidence="2 3">CC-AMO-30D</strain>
    </source>
</reference>
<evidence type="ECO:0000313" key="3">
    <source>
        <dbReference type="Proteomes" id="UP000305939"/>
    </source>
</evidence>
<feature type="signal peptide" evidence="1">
    <location>
        <begin position="1"/>
        <end position="20"/>
    </location>
</feature>
<dbReference type="EMBL" id="SSMC01000001">
    <property type="protein sequence ID" value="THD69849.1"/>
    <property type="molecule type" value="Genomic_DNA"/>
</dbReference>
<comment type="caution">
    <text evidence="2">The sequence shown here is derived from an EMBL/GenBank/DDBJ whole genome shotgun (WGS) entry which is preliminary data.</text>
</comment>
<gene>
    <name evidence="2" type="ORF">E7Z59_05850</name>
</gene>
<name>A0A4S3M556_9FLAO</name>
<keyword evidence="3" id="KW-1185">Reference proteome</keyword>
<feature type="chain" id="PRO_5020945758" evidence="1">
    <location>
        <begin position="21"/>
        <end position="238"/>
    </location>
</feature>
<dbReference type="Proteomes" id="UP000305939">
    <property type="component" value="Unassembled WGS sequence"/>
</dbReference>
<evidence type="ECO:0000256" key="1">
    <source>
        <dbReference type="SAM" id="SignalP"/>
    </source>
</evidence>
<keyword evidence="1" id="KW-0732">Signal</keyword>
<sequence length="238" mass="25549">MKKVSFLMSVLMLLVFTACSENVGAELPEQEEVSEVYLGAFSAFFNNTNNKGVLNKSGDVQPLQDINDGFSLMSLDDAQSTIKRTSNGVSVKFSAENYSFDAEGHAVTLWFVAIRAGEAFPYHVSNVGGHVIGKNGKINISGFVKKGDESNLFDVTDLPFDINGPKDFTNPDVDIASSALENPMTDSFLILTKTHGELDPGNVPMQLMDLYGGCEGDPDGAGPAAPCYEFLQAFHAGS</sequence>
<proteinExistence type="predicted"/>
<dbReference type="PROSITE" id="PS51257">
    <property type="entry name" value="PROKAR_LIPOPROTEIN"/>
    <property type="match status" value="1"/>
</dbReference>
<dbReference type="AlphaFoldDB" id="A0A4S3M556"/>
<dbReference type="RefSeq" id="WP_136335340.1">
    <property type="nucleotide sequence ID" value="NZ_QXMP01000002.1"/>
</dbReference>